<gene>
    <name evidence="2" type="ORF">NQ318_019411</name>
</gene>
<comment type="caution">
    <text evidence="2">The sequence shown here is derived from an EMBL/GenBank/DDBJ whole genome shotgun (WGS) entry which is preliminary data.</text>
</comment>
<evidence type="ECO:0000313" key="3">
    <source>
        <dbReference type="Proteomes" id="UP001162162"/>
    </source>
</evidence>
<organism evidence="2 3">
    <name type="scientific">Aromia moschata</name>
    <dbReference type="NCBI Taxonomy" id="1265417"/>
    <lineage>
        <taxon>Eukaryota</taxon>
        <taxon>Metazoa</taxon>
        <taxon>Ecdysozoa</taxon>
        <taxon>Arthropoda</taxon>
        <taxon>Hexapoda</taxon>
        <taxon>Insecta</taxon>
        <taxon>Pterygota</taxon>
        <taxon>Neoptera</taxon>
        <taxon>Endopterygota</taxon>
        <taxon>Coleoptera</taxon>
        <taxon>Polyphaga</taxon>
        <taxon>Cucujiformia</taxon>
        <taxon>Chrysomeloidea</taxon>
        <taxon>Cerambycidae</taxon>
        <taxon>Cerambycinae</taxon>
        <taxon>Callichromatini</taxon>
        <taxon>Aromia</taxon>
    </lineage>
</organism>
<sequence>MSVITSSSADGSLWQPNKYTKICSEHFIGNAKSEHPLSPNSLYLPANIILNYRIPHTPKLGKFYVRFSQRRRIAEASNVHNGAGDLHAATCWRAITAPAPSSAAAAAAANNTVEIGDEKSPGRLRRSLQRGPGCVGRDVSRNSPVGDGPRVRPGASGGRGGIQENRGKNIGLMP</sequence>
<proteinExistence type="predicted"/>
<reference evidence="2" key="1">
    <citation type="journal article" date="2023" name="Insect Mol. Biol.">
        <title>Genome sequencing provides insights into the evolution of gene families encoding plant cell wall-degrading enzymes in longhorned beetles.</title>
        <authorList>
            <person name="Shin N.R."/>
            <person name="Okamura Y."/>
            <person name="Kirsch R."/>
            <person name="Pauchet Y."/>
        </authorList>
    </citation>
    <scope>NUCLEOTIDE SEQUENCE</scope>
    <source>
        <strain evidence="2">AMC_N1</strain>
    </source>
</reference>
<evidence type="ECO:0008006" key="4">
    <source>
        <dbReference type="Google" id="ProtNLM"/>
    </source>
</evidence>
<keyword evidence="3" id="KW-1185">Reference proteome</keyword>
<feature type="region of interest" description="Disordered" evidence="1">
    <location>
        <begin position="116"/>
        <end position="174"/>
    </location>
</feature>
<dbReference type="Proteomes" id="UP001162162">
    <property type="component" value="Unassembled WGS sequence"/>
</dbReference>
<protein>
    <recommendedName>
        <fullName evidence="4">THAP-type domain-containing protein</fullName>
    </recommendedName>
</protein>
<dbReference type="AlphaFoldDB" id="A0AAV8XJ41"/>
<dbReference type="EMBL" id="JAPWTK010000517">
    <property type="protein sequence ID" value="KAJ8938955.1"/>
    <property type="molecule type" value="Genomic_DNA"/>
</dbReference>
<accession>A0AAV8XJ41</accession>
<feature type="non-terminal residue" evidence="2">
    <location>
        <position position="174"/>
    </location>
</feature>
<evidence type="ECO:0000256" key="1">
    <source>
        <dbReference type="SAM" id="MobiDB-lite"/>
    </source>
</evidence>
<name>A0AAV8XJ41_9CUCU</name>
<evidence type="ECO:0000313" key="2">
    <source>
        <dbReference type="EMBL" id="KAJ8938955.1"/>
    </source>
</evidence>